<dbReference type="EMBL" id="JAACJN010000117">
    <property type="protein sequence ID" value="KAF5371075.1"/>
    <property type="molecule type" value="Genomic_DNA"/>
</dbReference>
<dbReference type="AlphaFoldDB" id="A0A8H5LV21"/>
<dbReference type="CDD" id="cd00882">
    <property type="entry name" value="Ras_like_GTPase"/>
    <property type="match status" value="1"/>
</dbReference>
<dbReference type="InterPro" id="IPR027417">
    <property type="entry name" value="P-loop_NTPase"/>
</dbReference>
<protein>
    <recommendedName>
        <fullName evidence="1">G domain-containing protein</fullName>
    </recommendedName>
</protein>
<dbReference type="Pfam" id="PF01926">
    <property type="entry name" value="MMR_HSR1"/>
    <property type="match status" value="1"/>
</dbReference>
<gene>
    <name evidence="2" type="ORF">D9757_010803</name>
</gene>
<comment type="caution">
    <text evidence="2">The sequence shown here is derived from an EMBL/GenBank/DDBJ whole genome shotgun (WGS) entry which is preliminary data.</text>
</comment>
<evidence type="ECO:0000313" key="2">
    <source>
        <dbReference type="EMBL" id="KAF5371075.1"/>
    </source>
</evidence>
<dbReference type="OrthoDB" id="8954335at2759"/>
<reference evidence="2 3" key="1">
    <citation type="journal article" date="2020" name="ISME J.">
        <title>Uncovering the hidden diversity of litter-decomposition mechanisms in mushroom-forming fungi.</title>
        <authorList>
            <person name="Floudas D."/>
            <person name="Bentzer J."/>
            <person name="Ahren D."/>
            <person name="Johansson T."/>
            <person name="Persson P."/>
            <person name="Tunlid A."/>
        </authorList>
    </citation>
    <scope>NUCLEOTIDE SEQUENCE [LARGE SCALE GENOMIC DNA]</scope>
    <source>
        <strain evidence="2 3">CBS 406.79</strain>
    </source>
</reference>
<sequence length="303" mass="33920">MPHLFERFTVLGHKSESDTEPNIVIFGSTGCGKSSVVNMLLGANKEGVEEPRAKVSSSAKGCTFESKPYLVDCEGKNYKVWDTTGLDEGKEGTVASVEAFDKLCTLIKNLSRRNGGVSLLMFVMRAPRVTETTRRNYQMFYEGFCEKQVPVVIVITGLENEDNMDDWWSSNEYAFKEKQMHFEGAACISAIMGRRTQSGRRVHQEAYDVSVPKVKGLIVDHCPKEGWKKKPEVWAVTCWKWALKAVKAKSPYRHSREMAEKAKMNMATLSMITVELPYSDSASINFSFDDTSSVLSTAGNSMK</sequence>
<dbReference type="SUPFAM" id="SSF52540">
    <property type="entry name" value="P-loop containing nucleoside triphosphate hydrolases"/>
    <property type="match status" value="1"/>
</dbReference>
<accession>A0A8H5LV21</accession>
<dbReference type="Proteomes" id="UP000518752">
    <property type="component" value="Unassembled WGS sequence"/>
</dbReference>
<evidence type="ECO:0000259" key="1">
    <source>
        <dbReference type="Pfam" id="PF01926"/>
    </source>
</evidence>
<evidence type="ECO:0000313" key="3">
    <source>
        <dbReference type="Proteomes" id="UP000518752"/>
    </source>
</evidence>
<dbReference type="InterPro" id="IPR006073">
    <property type="entry name" value="GTP-bd"/>
</dbReference>
<feature type="domain" description="G" evidence="1">
    <location>
        <begin position="23"/>
        <end position="155"/>
    </location>
</feature>
<dbReference type="Gene3D" id="3.40.50.300">
    <property type="entry name" value="P-loop containing nucleotide triphosphate hydrolases"/>
    <property type="match status" value="1"/>
</dbReference>
<name>A0A8H5LV21_9AGAR</name>
<keyword evidence="3" id="KW-1185">Reference proteome</keyword>
<proteinExistence type="predicted"/>
<dbReference type="GO" id="GO:0005525">
    <property type="term" value="F:GTP binding"/>
    <property type="evidence" value="ECO:0007669"/>
    <property type="project" value="InterPro"/>
</dbReference>
<dbReference type="PROSITE" id="PS51257">
    <property type="entry name" value="PROKAR_LIPOPROTEIN"/>
    <property type="match status" value="1"/>
</dbReference>
<organism evidence="2 3">
    <name type="scientific">Collybiopsis confluens</name>
    <dbReference type="NCBI Taxonomy" id="2823264"/>
    <lineage>
        <taxon>Eukaryota</taxon>
        <taxon>Fungi</taxon>
        <taxon>Dikarya</taxon>
        <taxon>Basidiomycota</taxon>
        <taxon>Agaricomycotina</taxon>
        <taxon>Agaricomycetes</taxon>
        <taxon>Agaricomycetidae</taxon>
        <taxon>Agaricales</taxon>
        <taxon>Marasmiineae</taxon>
        <taxon>Omphalotaceae</taxon>
        <taxon>Collybiopsis</taxon>
    </lineage>
</organism>